<evidence type="ECO:0000256" key="1">
    <source>
        <dbReference type="SAM" id="MobiDB-lite"/>
    </source>
</evidence>
<gene>
    <name evidence="4" type="ORF">AUK40_01080</name>
</gene>
<protein>
    <recommendedName>
        <fullName evidence="3">DZANK-type domain-containing protein</fullName>
    </recommendedName>
</protein>
<dbReference type="EMBL" id="MNZT01000021">
    <property type="protein sequence ID" value="OIP98768.1"/>
    <property type="molecule type" value="Genomic_DNA"/>
</dbReference>
<keyword evidence="2" id="KW-0812">Transmembrane</keyword>
<keyword evidence="2" id="KW-0472">Membrane</keyword>
<evidence type="ECO:0000259" key="3">
    <source>
        <dbReference type="Pfam" id="PF12773"/>
    </source>
</evidence>
<feature type="region of interest" description="Disordered" evidence="1">
    <location>
        <begin position="152"/>
        <end position="175"/>
    </location>
</feature>
<accession>A0A1J5J5I4</accession>
<organism evidence="4 5">
    <name type="scientific">Candidatus Wirthbacteria bacterium CG2_30_54_11</name>
    <dbReference type="NCBI Taxonomy" id="1817892"/>
    <lineage>
        <taxon>Bacteria</taxon>
        <taxon>Candidatus Wirthbacteria</taxon>
    </lineage>
</organism>
<feature type="domain" description="DZANK-type" evidence="3">
    <location>
        <begin position="99"/>
        <end position="142"/>
    </location>
</feature>
<reference evidence="4 5" key="1">
    <citation type="journal article" date="2016" name="Environ. Microbiol.">
        <title>Genomic resolution of a cold subsurface aquifer community provides metabolic insights for novel microbes adapted to high CO concentrations.</title>
        <authorList>
            <person name="Probst A.J."/>
            <person name="Castelle C.J."/>
            <person name="Singh A."/>
            <person name="Brown C.T."/>
            <person name="Anantharaman K."/>
            <person name="Sharon I."/>
            <person name="Hug L.A."/>
            <person name="Burstein D."/>
            <person name="Emerson J.B."/>
            <person name="Thomas B.C."/>
            <person name="Banfield J.F."/>
        </authorList>
    </citation>
    <scope>NUCLEOTIDE SEQUENCE [LARGE SCALE GENOMIC DNA]</scope>
    <source>
        <strain evidence="4">CG2_30_54_11</strain>
    </source>
</reference>
<proteinExistence type="predicted"/>
<evidence type="ECO:0000256" key="2">
    <source>
        <dbReference type="SAM" id="Phobius"/>
    </source>
</evidence>
<dbReference type="InterPro" id="IPR025874">
    <property type="entry name" value="DZR"/>
</dbReference>
<keyword evidence="2" id="KW-1133">Transmembrane helix</keyword>
<dbReference type="AlphaFoldDB" id="A0A1J5J5I4"/>
<dbReference type="Pfam" id="PF12773">
    <property type="entry name" value="DZR"/>
    <property type="match status" value="1"/>
</dbReference>
<dbReference type="STRING" id="1817892.AUK40_01080"/>
<dbReference type="Proteomes" id="UP000183245">
    <property type="component" value="Unassembled WGS sequence"/>
</dbReference>
<sequence length="175" mass="20174">MLDFGIFLESKPILYTLIFLGLSLAAMWILSIYWVYQDIFTRSKNAVLQIVAIVVAIVFPFAGLLMYVLLRPGQTMEERRLQLLDEKIMRRQIGDLALCPHCRKSVDDDFLFCPFCRKKIKDTCPGCEHIVTRQYEVCPYCGYDLQMAKTSKKPLPEKDLSPAADLESKTKQIKK</sequence>
<feature type="compositionally biased region" description="Basic and acidic residues" evidence="1">
    <location>
        <begin position="154"/>
        <end position="175"/>
    </location>
</feature>
<comment type="caution">
    <text evidence="4">The sequence shown here is derived from an EMBL/GenBank/DDBJ whole genome shotgun (WGS) entry which is preliminary data.</text>
</comment>
<evidence type="ECO:0000313" key="5">
    <source>
        <dbReference type="Proteomes" id="UP000183245"/>
    </source>
</evidence>
<name>A0A1J5J5I4_9BACT</name>
<feature type="transmembrane region" description="Helical" evidence="2">
    <location>
        <begin position="12"/>
        <end position="36"/>
    </location>
</feature>
<feature type="transmembrane region" description="Helical" evidence="2">
    <location>
        <begin position="48"/>
        <end position="70"/>
    </location>
</feature>
<evidence type="ECO:0000313" key="4">
    <source>
        <dbReference type="EMBL" id="OIP98768.1"/>
    </source>
</evidence>